<keyword evidence="3" id="KW-1185">Reference proteome</keyword>
<dbReference type="AlphaFoldDB" id="A0A7G9L0S1"/>
<evidence type="ECO:0000259" key="1">
    <source>
        <dbReference type="PROSITE" id="PS51063"/>
    </source>
</evidence>
<dbReference type="InterPro" id="IPR012318">
    <property type="entry name" value="HTH_CRP"/>
</dbReference>
<organism evidence="2 3">
    <name type="scientific">Sphingomonas sabuli</name>
    <dbReference type="NCBI Taxonomy" id="2764186"/>
    <lineage>
        <taxon>Bacteria</taxon>
        <taxon>Pseudomonadati</taxon>
        <taxon>Pseudomonadota</taxon>
        <taxon>Alphaproteobacteria</taxon>
        <taxon>Sphingomonadales</taxon>
        <taxon>Sphingomonadaceae</taxon>
        <taxon>Sphingomonas</taxon>
    </lineage>
</organism>
<dbReference type="InterPro" id="IPR036390">
    <property type="entry name" value="WH_DNA-bd_sf"/>
</dbReference>
<name>A0A7G9L0S1_9SPHN</name>
<dbReference type="GO" id="GO:0006355">
    <property type="term" value="P:regulation of DNA-templated transcription"/>
    <property type="evidence" value="ECO:0007669"/>
    <property type="project" value="InterPro"/>
</dbReference>
<dbReference type="GO" id="GO:0003677">
    <property type="term" value="F:DNA binding"/>
    <property type="evidence" value="ECO:0007669"/>
    <property type="project" value="InterPro"/>
</dbReference>
<sequence>MAFAQRPTVTNILNAMQAAGRIELSRGKITVIDRDALRHTAAGSYGLPEAYWCAQIGPYRFGATPDDSSIAA</sequence>
<proteinExistence type="predicted"/>
<dbReference type="RefSeq" id="WP_187479175.1">
    <property type="nucleotide sequence ID" value="NZ_CP060697.1"/>
</dbReference>
<dbReference type="Gene3D" id="1.10.10.10">
    <property type="entry name" value="Winged helix-like DNA-binding domain superfamily/Winged helix DNA-binding domain"/>
    <property type="match status" value="1"/>
</dbReference>
<dbReference type="SUPFAM" id="SSF46785">
    <property type="entry name" value="Winged helix' DNA-binding domain"/>
    <property type="match status" value="1"/>
</dbReference>
<dbReference type="Proteomes" id="UP000515861">
    <property type="component" value="Chromosome"/>
</dbReference>
<dbReference type="Pfam" id="PF13545">
    <property type="entry name" value="HTH_Crp_2"/>
    <property type="match status" value="1"/>
</dbReference>
<reference evidence="2 3" key="1">
    <citation type="submission" date="2020-08" db="EMBL/GenBank/DDBJ databases">
        <title>Sphingomonas sp. sand1-3 16S ribosomal RNA gene Genome sequencing and assembly.</title>
        <authorList>
            <person name="Kang M."/>
        </authorList>
    </citation>
    <scope>NUCLEOTIDE SEQUENCE [LARGE SCALE GENOMIC DNA]</scope>
    <source>
        <strain evidence="3">sand1-3</strain>
    </source>
</reference>
<accession>A0A7G9L0S1</accession>
<dbReference type="EMBL" id="CP060697">
    <property type="protein sequence ID" value="QNM82220.1"/>
    <property type="molecule type" value="Genomic_DNA"/>
</dbReference>
<evidence type="ECO:0000313" key="2">
    <source>
        <dbReference type="EMBL" id="QNM82220.1"/>
    </source>
</evidence>
<feature type="domain" description="HTH crp-type" evidence="1">
    <location>
        <begin position="1"/>
        <end position="35"/>
    </location>
</feature>
<gene>
    <name evidence="2" type="ORF">H8M03_09335</name>
</gene>
<dbReference type="PROSITE" id="PS51063">
    <property type="entry name" value="HTH_CRP_2"/>
    <property type="match status" value="1"/>
</dbReference>
<protein>
    <submittedName>
        <fullName evidence="2">Winged helix-turn-helix domain-containing protein</fullName>
    </submittedName>
</protein>
<dbReference type="InterPro" id="IPR036388">
    <property type="entry name" value="WH-like_DNA-bd_sf"/>
</dbReference>
<evidence type="ECO:0000313" key="3">
    <source>
        <dbReference type="Proteomes" id="UP000515861"/>
    </source>
</evidence>
<dbReference type="KEGG" id="ssau:H8M03_09335"/>